<dbReference type="Gene3D" id="3.90.70.10">
    <property type="entry name" value="Cysteine proteinases"/>
    <property type="match status" value="1"/>
</dbReference>
<feature type="compositionally biased region" description="Basic residues" evidence="1">
    <location>
        <begin position="1702"/>
        <end position="1712"/>
    </location>
</feature>
<comment type="caution">
    <text evidence="3">The sequence shown here is derived from an EMBL/GenBank/DDBJ whole genome shotgun (WGS) entry which is preliminary data.</text>
</comment>
<feature type="region of interest" description="Disordered" evidence="1">
    <location>
        <begin position="1452"/>
        <end position="1477"/>
    </location>
</feature>
<dbReference type="InterPro" id="IPR038765">
    <property type="entry name" value="Papain-like_cys_pep_sf"/>
</dbReference>
<evidence type="ECO:0000313" key="4">
    <source>
        <dbReference type="EMBL" id="CAL1149304.1"/>
    </source>
</evidence>
<dbReference type="SUPFAM" id="SSF56672">
    <property type="entry name" value="DNA/RNA polymerases"/>
    <property type="match status" value="1"/>
</dbReference>
<dbReference type="InterPro" id="IPR043502">
    <property type="entry name" value="DNA/RNA_pol_sf"/>
</dbReference>
<dbReference type="EMBL" id="CAMXCT030002135">
    <property type="protein sequence ID" value="CAL4783241.1"/>
    <property type="molecule type" value="Genomic_DNA"/>
</dbReference>
<accession>A0A9P1G000</accession>
<dbReference type="EMBL" id="CAMXCT020002135">
    <property type="protein sequence ID" value="CAL1149304.1"/>
    <property type="molecule type" value="Genomic_DNA"/>
</dbReference>
<feature type="compositionally biased region" description="Low complexity" evidence="1">
    <location>
        <begin position="1713"/>
        <end position="1723"/>
    </location>
</feature>
<organism evidence="3">
    <name type="scientific">Cladocopium goreaui</name>
    <dbReference type="NCBI Taxonomy" id="2562237"/>
    <lineage>
        <taxon>Eukaryota</taxon>
        <taxon>Sar</taxon>
        <taxon>Alveolata</taxon>
        <taxon>Dinophyceae</taxon>
        <taxon>Suessiales</taxon>
        <taxon>Symbiodiniaceae</taxon>
        <taxon>Cladocopium</taxon>
    </lineage>
</organism>
<evidence type="ECO:0000313" key="3">
    <source>
        <dbReference type="EMBL" id="CAI3995929.1"/>
    </source>
</evidence>
<evidence type="ECO:0000313" key="5">
    <source>
        <dbReference type="Proteomes" id="UP001152797"/>
    </source>
</evidence>
<reference evidence="4" key="2">
    <citation type="submission" date="2024-04" db="EMBL/GenBank/DDBJ databases">
        <authorList>
            <person name="Chen Y."/>
            <person name="Shah S."/>
            <person name="Dougan E. K."/>
            <person name="Thang M."/>
            <person name="Chan C."/>
        </authorList>
    </citation>
    <scope>NUCLEOTIDE SEQUENCE [LARGE SCALE GENOMIC DNA]</scope>
</reference>
<feature type="region of interest" description="Disordered" evidence="1">
    <location>
        <begin position="766"/>
        <end position="793"/>
    </location>
</feature>
<dbReference type="GO" id="GO:0004843">
    <property type="term" value="F:cysteine-type deubiquitinase activity"/>
    <property type="evidence" value="ECO:0007669"/>
    <property type="project" value="InterPro"/>
</dbReference>
<dbReference type="InterPro" id="IPR001394">
    <property type="entry name" value="Peptidase_C19_UCH"/>
</dbReference>
<proteinExistence type="predicted"/>
<dbReference type="EMBL" id="CAMXCT010002135">
    <property type="protein sequence ID" value="CAI3995929.1"/>
    <property type="molecule type" value="Genomic_DNA"/>
</dbReference>
<protein>
    <recommendedName>
        <fullName evidence="2">Reverse transcriptase domain-containing protein</fullName>
    </recommendedName>
</protein>
<dbReference type="OrthoDB" id="431345at2759"/>
<sequence>MPILDDDAMPFTEQDLLRALRNIPATKAVAKPFVAGFVWKSQASVITPFLYRALCTWWSAGAAFLPQCWKDAWMMLIPKPGKAPVVPESLRPLALQEPIGKAVIGVLAQKAQSQSQSCFASLPFWAYLPCRSTQHALQRVAIHCRAARALVSSQKPTAFHRYQNLPSFKVCGAIQLFVDLQRAFDCISRVDLFSRLCDVGVNTRIAQLLASWHCQTHYHVAVGGHSHALPVGSGVRQGCKAAPWLFNAFLALYMQDLEAHIDMTWLRDHLDLYADDFRVGCLFHSEYELKMVLRKFGILLEQLQQHGLTVNTAKSAILLTMAGTSYRDVRARLVTQTADGQWIKILGTQGQLFQIPLVKKLKYLGCIVSYDRMETDTLKHRLSLMKIAFDRLRKWLTAKHGLTLPTRMRLWQTCVVPVLTYGIFVIGLTPADLQRVQVTMFTMIRQILHNHSYRTGMTHNAVLSHWNLLHPLVLLWQAADSLFQSVTQCLPGLRSDDVAKTIDWTGLAEVRDMIWDHYLTGLNVLHRQLPPDQLPTGLNPDRHFADMSNPDAAVRSCTMLTDQELAFFRSLEFGPRLQTLLQNRQWQQILRDKAACQYMAHKCIFCGQFVGRAHAMHLHMRCPDANALHLHLIDVHKLVSQMRQILRDARVRMLVPKGFPAALRFKLEQCLINHDLRPLWNEDDLMQALSHQCLLCGHICPTAELCLHMYEDTSRLSVPVYFSWQLFLPPCIMAEDWQMDTEDASSQVFQAFRSLAPFLDGSLKLTPNPGALKRQKVRPDSKDHKDDKSSVDSGLTPALQVMARMLIHLDRDQQMQKREDTYIFFFNSAEETGSLHLLRKTAEQWHNQSTQGSSSLRTPLRQLLLQKLFQDLMDRIQKLLDAPEGSELMQKAMDAMILLPDRTFPYLEWNPVKKALQVSKKTPLSLNKMHQNCTEMLDMLSDPSIIQRFHALPVKENSNVAPWRLQVSLRADRPWELLQALASSSVWTLMATSLKPHSRMQSPLALQLEQMMGLTTGKDHKKGKGKGKSHRPSPQTTKKCWGPADMAATQSSISQQDAAEFVQHWLQLLDTDTFDMRWEKRLTVADDVRVMDTNAKHTPICFKFNVQTMLMQTCDLTSLGVHWHQDDGMLTCLVTASDCLCIHLDRSVHGPTGISKCLSPLQSDTEVLLPIFIGDTDFDHVGYTIVALMAHQGSDGAGHYRTALKVSPHVRDRIGPVSWLLLDDWRNPEPVWNLPAWFTSTVTVIWMVRTDVLHLHAFRRTAVEESQRALWDMLATRPTPGDEATNQFIAQANKEIFRQLTTDFIKTKWAGPTTVNLPAYSLQELPFTADELEQDPNMDHLLPNLNAEVHYSLNGSYKFLSTEKHPGSTSREDSARASMRPSRWRNYRQLSMLAQKVDHELFLPWTFDMEGIFHPAVLCEHVKPVDTQMGDAEILEAFKAMGPLLMQDKYQRDTKEEKDPKKHKRDHHQEPPAGTPDVAKLVRLMGNILLRLDSDNQLMKKQDSFVFFLQTAAPALLPHLMTKAKEWHVQMKQRTQATEELPPYTPLRMVLFQDLTNMLEDRVLKLSKAGQEDELWQTALHHGVITAEGGFPFQRWSQMQKMLVPTKKDHITMSRMIKYMEQLKQISSDPNAIQKFHALRPAENQQTVPWILQTGMRHDELQSLLETLQGSTVWGLIGATMKPHSQTQSKQCQELQQMLGKGKGKQKGHPVKPKGQGKQTRPR</sequence>
<dbReference type="GO" id="GO:0016579">
    <property type="term" value="P:protein deubiquitination"/>
    <property type="evidence" value="ECO:0007669"/>
    <property type="project" value="InterPro"/>
</dbReference>
<evidence type="ECO:0000256" key="1">
    <source>
        <dbReference type="SAM" id="MobiDB-lite"/>
    </source>
</evidence>
<dbReference type="Pfam" id="PF00443">
    <property type="entry name" value="UCH"/>
    <property type="match status" value="1"/>
</dbReference>
<feature type="region of interest" description="Disordered" evidence="1">
    <location>
        <begin position="1685"/>
        <end position="1723"/>
    </location>
</feature>
<dbReference type="PANTHER" id="PTHR47027">
    <property type="entry name" value="REVERSE TRANSCRIPTASE DOMAIN-CONTAINING PROTEIN"/>
    <property type="match status" value="1"/>
</dbReference>
<dbReference type="SUPFAM" id="SSF54001">
    <property type="entry name" value="Cysteine proteinases"/>
    <property type="match status" value="1"/>
</dbReference>
<feature type="compositionally biased region" description="Basic and acidic residues" evidence="1">
    <location>
        <begin position="777"/>
        <end position="790"/>
    </location>
</feature>
<feature type="region of interest" description="Disordered" evidence="1">
    <location>
        <begin position="1016"/>
        <end position="1041"/>
    </location>
</feature>
<dbReference type="PANTHER" id="PTHR47027:SF20">
    <property type="entry name" value="REVERSE TRANSCRIPTASE-LIKE PROTEIN WITH RNA-DIRECTED DNA POLYMERASE DOMAIN"/>
    <property type="match status" value="1"/>
</dbReference>
<feature type="compositionally biased region" description="Basic residues" evidence="1">
    <location>
        <begin position="1019"/>
        <end position="1031"/>
    </location>
</feature>
<dbReference type="PROSITE" id="PS50878">
    <property type="entry name" value="RT_POL"/>
    <property type="match status" value="1"/>
</dbReference>
<dbReference type="InterPro" id="IPR000477">
    <property type="entry name" value="RT_dom"/>
</dbReference>
<keyword evidence="5" id="KW-1185">Reference proteome</keyword>
<evidence type="ECO:0000259" key="2">
    <source>
        <dbReference type="PROSITE" id="PS50878"/>
    </source>
</evidence>
<name>A0A9P1G000_9DINO</name>
<feature type="domain" description="Reverse transcriptase" evidence="2">
    <location>
        <begin position="58"/>
        <end position="368"/>
    </location>
</feature>
<gene>
    <name evidence="3" type="ORF">C1SCF055_LOCUS22449</name>
</gene>
<reference evidence="3" key="1">
    <citation type="submission" date="2022-10" db="EMBL/GenBank/DDBJ databases">
        <authorList>
            <person name="Chen Y."/>
            <person name="Dougan E. K."/>
            <person name="Chan C."/>
            <person name="Rhodes N."/>
            <person name="Thang M."/>
        </authorList>
    </citation>
    <scope>NUCLEOTIDE SEQUENCE</scope>
</reference>
<dbReference type="Pfam" id="PF00078">
    <property type="entry name" value="RVT_1"/>
    <property type="match status" value="1"/>
</dbReference>
<dbReference type="Proteomes" id="UP001152797">
    <property type="component" value="Unassembled WGS sequence"/>
</dbReference>